<dbReference type="AlphaFoldDB" id="A0A7J8BEW0"/>
<evidence type="ECO:0000313" key="2">
    <source>
        <dbReference type="Proteomes" id="UP000593571"/>
    </source>
</evidence>
<comment type="caution">
    <text evidence="1">The sequence shown here is derived from an EMBL/GenBank/DDBJ whole genome shotgun (WGS) entry which is preliminary data.</text>
</comment>
<keyword evidence="2" id="KW-1185">Reference proteome</keyword>
<evidence type="ECO:0000313" key="1">
    <source>
        <dbReference type="EMBL" id="KAF6397244.1"/>
    </source>
</evidence>
<dbReference type="Proteomes" id="UP000593571">
    <property type="component" value="Unassembled WGS sequence"/>
</dbReference>
<dbReference type="EMBL" id="JACASE010000017">
    <property type="protein sequence ID" value="KAF6397244.1"/>
    <property type="molecule type" value="Genomic_DNA"/>
</dbReference>
<organism evidence="1 2">
    <name type="scientific">Rousettus aegyptiacus</name>
    <name type="common">Egyptian fruit bat</name>
    <name type="synonym">Pteropus aegyptiacus</name>
    <dbReference type="NCBI Taxonomy" id="9407"/>
    <lineage>
        <taxon>Eukaryota</taxon>
        <taxon>Metazoa</taxon>
        <taxon>Chordata</taxon>
        <taxon>Craniata</taxon>
        <taxon>Vertebrata</taxon>
        <taxon>Euteleostomi</taxon>
        <taxon>Mammalia</taxon>
        <taxon>Eutheria</taxon>
        <taxon>Laurasiatheria</taxon>
        <taxon>Chiroptera</taxon>
        <taxon>Yinpterochiroptera</taxon>
        <taxon>Pteropodoidea</taxon>
        <taxon>Pteropodidae</taxon>
        <taxon>Rousettinae</taxon>
        <taxon>Rousettus</taxon>
    </lineage>
</organism>
<dbReference type="InterPro" id="IPR036946">
    <property type="entry name" value="G_retro_matrix_sf"/>
</dbReference>
<protein>
    <submittedName>
        <fullName evidence="1">Uncharacterized protein</fullName>
    </submittedName>
</protein>
<reference evidence="1 2" key="1">
    <citation type="journal article" date="2020" name="Nature">
        <title>Six reference-quality genomes reveal evolution of bat adaptations.</title>
        <authorList>
            <person name="Jebb D."/>
            <person name="Huang Z."/>
            <person name="Pippel M."/>
            <person name="Hughes G.M."/>
            <person name="Lavrichenko K."/>
            <person name="Devanna P."/>
            <person name="Winkler S."/>
            <person name="Jermiin L.S."/>
            <person name="Skirmuntt E.C."/>
            <person name="Katzourakis A."/>
            <person name="Burkitt-Gray L."/>
            <person name="Ray D.A."/>
            <person name="Sullivan K.A.M."/>
            <person name="Roscito J.G."/>
            <person name="Kirilenko B.M."/>
            <person name="Davalos L.M."/>
            <person name="Corthals A.P."/>
            <person name="Power M.L."/>
            <person name="Jones G."/>
            <person name="Ransome R.D."/>
            <person name="Dechmann D.K.N."/>
            <person name="Locatelli A.G."/>
            <person name="Puechmaille S.J."/>
            <person name="Fedrigo O."/>
            <person name="Jarvis E.D."/>
            <person name="Hiller M."/>
            <person name="Vernes S.C."/>
            <person name="Myers E.W."/>
            <person name="Teeling E.C."/>
        </authorList>
    </citation>
    <scope>NUCLEOTIDE SEQUENCE [LARGE SCALE GENOMIC DNA]</scope>
    <source>
        <strain evidence="1">MRouAeg1</strain>
        <tissue evidence="1">Muscle</tissue>
    </source>
</reference>
<gene>
    <name evidence="1" type="ORF">HJG63_009882</name>
</gene>
<proteinExistence type="predicted"/>
<sequence>MLKNFEKDYSGDYGVKLTPQKLHTLCEINWPPLGVRWPAGGALDKGSHCKGLSSHCRSTWPRESIPCLGKGMEYSALKTPVERPLYGHFVCPHFRLLKQRHGYITADLNLQLQSGSVPDSSEPLKATLRKETLTTLIDQG</sequence>
<dbReference type="Gene3D" id="1.10.150.180">
    <property type="entry name" value="Gamma-retroviral matrix domain"/>
    <property type="match status" value="1"/>
</dbReference>
<dbReference type="InterPro" id="IPR010999">
    <property type="entry name" value="Retrovr_matrix"/>
</dbReference>
<name>A0A7J8BEW0_ROUAE</name>
<accession>A0A7J8BEW0</accession>
<dbReference type="SUPFAM" id="SSF47836">
    <property type="entry name" value="Retroviral matrix proteins"/>
    <property type="match status" value="1"/>
</dbReference>